<name>A0A6J4K381_9BACT</name>
<dbReference type="Gene3D" id="1.25.40.10">
    <property type="entry name" value="Tetratricopeptide repeat domain"/>
    <property type="match status" value="1"/>
</dbReference>
<sequence length="281" mass="29516">MITTTLLDEILPGGYVPAARPFTSPAADASDAAGAVEHVLASAGAARGRMAWPRADTLSREGAELARRLRLPGMLGAALNESAAARIHAGMLDDAEAAARQALEAGGAERPRAEVNLGVIAALLGDADEALVRFAEAEAELHAGEPDEWTLLLVQANRAVALVARNELAAAQGSAEAALKTGRRSRDDHRAALGGLALALAHHARGVRNEARHRLADAVRAFTRASDQLRAVQCHLMLGEIAYEAEDPIRAGSHYRDGLAIAREAGAAGLVELLSLRFEHR</sequence>
<dbReference type="EMBL" id="CADCTW010000001">
    <property type="protein sequence ID" value="CAA9294743.1"/>
    <property type="molecule type" value="Genomic_DNA"/>
</dbReference>
<organism evidence="1">
    <name type="scientific">uncultured Gemmatimonadota bacterium</name>
    <dbReference type="NCBI Taxonomy" id="203437"/>
    <lineage>
        <taxon>Bacteria</taxon>
        <taxon>Pseudomonadati</taxon>
        <taxon>Gemmatimonadota</taxon>
        <taxon>environmental samples</taxon>
    </lineage>
</organism>
<dbReference type="AlphaFoldDB" id="A0A6J4K381"/>
<dbReference type="InterPro" id="IPR011990">
    <property type="entry name" value="TPR-like_helical_dom_sf"/>
</dbReference>
<gene>
    <name evidence="1" type="ORF">AVDCRST_MAG68-1753</name>
</gene>
<proteinExistence type="predicted"/>
<protein>
    <recommendedName>
        <fullName evidence="2">MalT-like TPR region domain-containing protein</fullName>
    </recommendedName>
</protein>
<reference evidence="1" key="1">
    <citation type="submission" date="2020-02" db="EMBL/GenBank/DDBJ databases">
        <authorList>
            <person name="Meier V. D."/>
        </authorList>
    </citation>
    <scope>NUCLEOTIDE SEQUENCE</scope>
    <source>
        <strain evidence="1">AVDCRST_MAG68</strain>
    </source>
</reference>
<evidence type="ECO:0000313" key="1">
    <source>
        <dbReference type="EMBL" id="CAA9294743.1"/>
    </source>
</evidence>
<evidence type="ECO:0008006" key="2">
    <source>
        <dbReference type="Google" id="ProtNLM"/>
    </source>
</evidence>
<dbReference type="SUPFAM" id="SSF48452">
    <property type="entry name" value="TPR-like"/>
    <property type="match status" value="1"/>
</dbReference>
<accession>A0A6J4K381</accession>